<dbReference type="Proteomes" id="UP001549036">
    <property type="component" value="Unassembled WGS sequence"/>
</dbReference>
<protein>
    <recommendedName>
        <fullName evidence="3">DUF3606 domain-containing protein</fullName>
    </recommendedName>
</protein>
<organism evidence="1 2">
    <name type="scientific">Mesorhizobium shonense</name>
    <dbReference type="NCBI Taxonomy" id="1209948"/>
    <lineage>
        <taxon>Bacteria</taxon>
        <taxon>Pseudomonadati</taxon>
        <taxon>Pseudomonadota</taxon>
        <taxon>Alphaproteobacteria</taxon>
        <taxon>Hyphomicrobiales</taxon>
        <taxon>Phyllobacteriaceae</taxon>
        <taxon>Mesorhizobium</taxon>
    </lineage>
</organism>
<reference evidence="1 2" key="1">
    <citation type="submission" date="2024-06" db="EMBL/GenBank/DDBJ databases">
        <title>Genomic Encyclopedia of Type Strains, Phase IV (KMG-IV): sequencing the most valuable type-strain genomes for metagenomic binning, comparative biology and taxonomic classification.</title>
        <authorList>
            <person name="Goeker M."/>
        </authorList>
    </citation>
    <scope>NUCLEOTIDE SEQUENCE [LARGE SCALE GENOMIC DNA]</scope>
    <source>
        <strain evidence="1 2">DSM 29846</strain>
    </source>
</reference>
<evidence type="ECO:0008006" key="3">
    <source>
        <dbReference type="Google" id="ProtNLM"/>
    </source>
</evidence>
<evidence type="ECO:0000313" key="1">
    <source>
        <dbReference type="EMBL" id="MET3596093.1"/>
    </source>
</evidence>
<dbReference type="EMBL" id="JBEPLM010000013">
    <property type="protein sequence ID" value="MET3596093.1"/>
    <property type="molecule type" value="Genomic_DNA"/>
</dbReference>
<accession>A0ABV2HZS1</accession>
<evidence type="ECO:0000313" key="2">
    <source>
        <dbReference type="Proteomes" id="UP001549036"/>
    </source>
</evidence>
<sequence length="58" mass="6658">MAENDQERAERVQAQKDFRVQFLVRETGITEAQARDLIKMLGNSPNSLLREARLLAND</sequence>
<name>A0ABV2HZS1_9HYPH</name>
<proteinExistence type="predicted"/>
<dbReference type="RefSeq" id="WP_189521602.1">
    <property type="nucleotide sequence ID" value="NZ_JBEPLM010000013.1"/>
</dbReference>
<keyword evidence="2" id="KW-1185">Reference proteome</keyword>
<gene>
    <name evidence="1" type="ORF">ABID26_005510</name>
</gene>
<comment type="caution">
    <text evidence="1">The sequence shown here is derived from an EMBL/GenBank/DDBJ whole genome shotgun (WGS) entry which is preliminary data.</text>
</comment>